<organism evidence="3 4">
    <name type="scientific">Rhypophila decipiens</name>
    <dbReference type="NCBI Taxonomy" id="261697"/>
    <lineage>
        <taxon>Eukaryota</taxon>
        <taxon>Fungi</taxon>
        <taxon>Dikarya</taxon>
        <taxon>Ascomycota</taxon>
        <taxon>Pezizomycotina</taxon>
        <taxon>Sordariomycetes</taxon>
        <taxon>Sordariomycetidae</taxon>
        <taxon>Sordariales</taxon>
        <taxon>Naviculisporaceae</taxon>
        <taxon>Rhypophila</taxon>
    </lineage>
</organism>
<evidence type="ECO:0000256" key="1">
    <source>
        <dbReference type="SAM" id="MobiDB-lite"/>
    </source>
</evidence>
<gene>
    <name evidence="3" type="ORF">QBC37DRAFT_432314</name>
</gene>
<reference evidence="3" key="2">
    <citation type="submission" date="2023-05" db="EMBL/GenBank/DDBJ databases">
        <authorList>
            <consortium name="Lawrence Berkeley National Laboratory"/>
            <person name="Steindorff A."/>
            <person name="Hensen N."/>
            <person name="Bonometti L."/>
            <person name="Westerberg I."/>
            <person name="Brannstrom I.O."/>
            <person name="Guillou S."/>
            <person name="Cros-Aarteil S."/>
            <person name="Calhoun S."/>
            <person name="Haridas S."/>
            <person name="Kuo A."/>
            <person name="Mondo S."/>
            <person name="Pangilinan J."/>
            <person name="Riley R."/>
            <person name="Labutti K."/>
            <person name="Andreopoulos B."/>
            <person name="Lipzen A."/>
            <person name="Chen C."/>
            <person name="Yanf M."/>
            <person name="Daum C."/>
            <person name="Ng V."/>
            <person name="Clum A."/>
            <person name="Ohm R."/>
            <person name="Martin F."/>
            <person name="Silar P."/>
            <person name="Natvig D."/>
            <person name="Lalanne C."/>
            <person name="Gautier V."/>
            <person name="Ament-Velasquez S.L."/>
            <person name="Kruys A."/>
            <person name="Hutchinson M.I."/>
            <person name="Powell A.J."/>
            <person name="Barry K."/>
            <person name="Miller A.N."/>
            <person name="Grigoriev I.V."/>
            <person name="Debuchy R."/>
            <person name="Gladieux P."/>
            <person name="Thoren M.H."/>
            <person name="Johannesson H."/>
        </authorList>
    </citation>
    <scope>NUCLEOTIDE SEQUENCE</scope>
    <source>
        <strain evidence="3">PSN293</strain>
    </source>
</reference>
<accession>A0AAN6XX43</accession>
<name>A0AAN6XX43_9PEZI</name>
<feature type="transmembrane region" description="Helical" evidence="2">
    <location>
        <begin position="152"/>
        <end position="173"/>
    </location>
</feature>
<dbReference type="EMBL" id="MU858254">
    <property type="protein sequence ID" value="KAK4208196.1"/>
    <property type="molecule type" value="Genomic_DNA"/>
</dbReference>
<evidence type="ECO:0000313" key="3">
    <source>
        <dbReference type="EMBL" id="KAK4208196.1"/>
    </source>
</evidence>
<feature type="transmembrane region" description="Helical" evidence="2">
    <location>
        <begin position="683"/>
        <end position="709"/>
    </location>
</feature>
<evidence type="ECO:0000256" key="2">
    <source>
        <dbReference type="SAM" id="Phobius"/>
    </source>
</evidence>
<proteinExistence type="predicted"/>
<protein>
    <submittedName>
        <fullName evidence="3">Uncharacterized protein</fullName>
    </submittedName>
</protein>
<keyword evidence="2" id="KW-0472">Membrane</keyword>
<reference evidence="3" key="1">
    <citation type="journal article" date="2023" name="Mol. Phylogenet. Evol.">
        <title>Genome-scale phylogeny and comparative genomics of the fungal order Sordariales.</title>
        <authorList>
            <person name="Hensen N."/>
            <person name="Bonometti L."/>
            <person name="Westerberg I."/>
            <person name="Brannstrom I.O."/>
            <person name="Guillou S."/>
            <person name="Cros-Aarteil S."/>
            <person name="Calhoun S."/>
            <person name="Haridas S."/>
            <person name="Kuo A."/>
            <person name="Mondo S."/>
            <person name="Pangilinan J."/>
            <person name="Riley R."/>
            <person name="LaButti K."/>
            <person name="Andreopoulos B."/>
            <person name="Lipzen A."/>
            <person name="Chen C."/>
            <person name="Yan M."/>
            <person name="Daum C."/>
            <person name="Ng V."/>
            <person name="Clum A."/>
            <person name="Steindorff A."/>
            <person name="Ohm R.A."/>
            <person name="Martin F."/>
            <person name="Silar P."/>
            <person name="Natvig D.O."/>
            <person name="Lalanne C."/>
            <person name="Gautier V."/>
            <person name="Ament-Velasquez S.L."/>
            <person name="Kruys A."/>
            <person name="Hutchinson M.I."/>
            <person name="Powell A.J."/>
            <person name="Barry K."/>
            <person name="Miller A.N."/>
            <person name="Grigoriev I.V."/>
            <person name="Debuchy R."/>
            <person name="Gladieux P."/>
            <person name="Hiltunen Thoren M."/>
            <person name="Johannesson H."/>
        </authorList>
    </citation>
    <scope>NUCLEOTIDE SEQUENCE</scope>
    <source>
        <strain evidence="3">PSN293</strain>
    </source>
</reference>
<sequence length="780" mass="86773">MDQHGVWQRVKGFSVPDWLLRLTSFVANTLIAAASIFAACLGLLTTQLKLTVDEFDTGLMARYETFTHEMMAYSGSVAQFQRDWNFRSLVVFTVVREGFPALLVALASHELWLRRINDRTLVQGRPALKKAYRPGFLRCHTRWGSVWQAVRTAALVLSVLVATFVAVFGAWMVEDNNSRAGLSFPLAALNRTLYYGDIVPETSVDPKTANFSSPELLVDTVSLLREKGLIHAANPPLSYHALYPGDMLDIPEEMRSTGYYLPRSSFPSLQTHLARSSREQMRITEAPSPASANLTTNGILFGNAIYPHVNTLGIGINMSTYEEFWGDGMPGLPRDYIFGGMLGKVYGNAVNVQCVDVTDEYDLSSRESVPEGQVSSMNYTFTKKWSRFPNEVEMHDFNVSAASVSGPLIFSHLSLSGKESLPLSFGLHHEYGTLRAGERIQPFVFNNAPIQTLFILPDGKRVASTDAKQRRINPIILTCIYLPSEFGIEFGVLSQEIKEGVPKADTISTAGPLMLKLNADGKAIGPDGKPMEPPPPPRCVNPMYAIPAARAVHELLTNCNPSDQDYDNHNTTAGGVLREVLAEYYARHPPSPGFGRWESRNARFLREDVIQPVLSTTASGYFSLLRQRVEIANIWVPLDATPQKGTSLRKSRKRKAKIHEYRLGAPSELIGLDVVEDALVKHVVFWILRIGGAAPYGLHWVGILLLLWIGIRSMRAAWRTLWFGRGERIWGRWWEERVANVKGEGNGDEELGKSHGTSGRMLGGYSDEVEKERTISGNEV</sequence>
<dbReference type="Proteomes" id="UP001301769">
    <property type="component" value="Unassembled WGS sequence"/>
</dbReference>
<evidence type="ECO:0000313" key="4">
    <source>
        <dbReference type="Proteomes" id="UP001301769"/>
    </source>
</evidence>
<dbReference type="AlphaFoldDB" id="A0AAN6XX43"/>
<keyword evidence="2" id="KW-1133">Transmembrane helix</keyword>
<feature type="transmembrane region" description="Helical" evidence="2">
    <location>
        <begin position="20"/>
        <end position="44"/>
    </location>
</feature>
<keyword evidence="2" id="KW-0812">Transmembrane</keyword>
<keyword evidence="4" id="KW-1185">Reference proteome</keyword>
<feature type="region of interest" description="Disordered" evidence="1">
    <location>
        <begin position="745"/>
        <end position="780"/>
    </location>
</feature>
<comment type="caution">
    <text evidence="3">The sequence shown here is derived from an EMBL/GenBank/DDBJ whole genome shotgun (WGS) entry which is preliminary data.</text>
</comment>